<sequence length="61" mass="6510">MLINSNFEVGFLLVVFSLLGVVLIGSMFAALHLERWHPRLVGATVGALVGLAVIEATTMIT</sequence>
<dbReference type="EMBL" id="FCOJ02000045">
    <property type="protein sequence ID" value="SAK79361.1"/>
    <property type="molecule type" value="Genomic_DNA"/>
</dbReference>
<proteinExistence type="predicted"/>
<keyword evidence="1" id="KW-0812">Transmembrane</keyword>
<reference evidence="2" key="1">
    <citation type="submission" date="2016-01" db="EMBL/GenBank/DDBJ databases">
        <authorList>
            <person name="Peeters C."/>
        </authorList>
    </citation>
    <scope>NUCLEOTIDE SEQUENCE [LARGE SCALE GENOMIC DNA]</scope>
    <source>
        <strain evidence="2">LMG 29325</strain>
    </source>
</reference>
<accession>A0A158CAQ7</accession>
<protein>
    <submittedName>
        <fullName evidence="2">Membrane protein</fullName>
    </submittedName>
</protein>
<comment type="caution">
    <text evidence="2">The sequence shown here is derived from an EMBL/GenBank/DDBJ whole genome shotgun (WGS) entry which is preliminary data.</text>
</comment>
<evidence type="ECO:0000313" key="2">
    <source>
        <dbReference type="EMBL" id="SAK79361.1"/>
    </source>
</evidence>
<organism evidence="2 3">
    <name type="scientific">Caballeronia glebae</name>
    <dbReference type="NCBI Taxonomy" id="1777143"/>
    <lineage>
        <taxon>Bacteria</taxon>
        <taxon>Pseudomonadati</taxon>
        <taxon>Pseudomonadota</taxon>
        <taxon>Betaproteobacteria</taxon>
        <taxon>Burkholderiales</taxon>
        <taxon>Burkholderiaceae</taxon>
        <taxon>Caballeronia</taxon>
    </lineage>
</organism>
<dbReference type="OrthoDB" id="9109376at2"/>
<dbReference type="Proteomes" id="UP000054596">
    <property type="component" value="Unassembled WGS sequence"/>
</dbReference>
<evidence type="ECO:0000313" key="3">
    <source>
        <dbReference type="Proteomes" id="UP000054596"/>
    </source>
</evidence>
<gene>
    <name evidence="2" type="ORF">AWB82_05183</name>
</gene>
<name>A0A158CAQ7_9BURK</name>
<feature type="transmembrane region" description="Helical" evidence="1">
    <location>
        <begin position="12"/>
        <end position="33"/>
    </location>
</feature>
<keyword evidence="1" id="KW-0472">Membrane</keyword>
<dbReference type="AlphaFoldDB" id="A0A158CAQ7"/>
<keyword evidence="3" id="KW-1185">Reference proteome</keyword>
<dbReference type="RefSeq" id="WP_086972230.1">
    <property type="nucleotide sequence ID" value="NZ_FCOJ02000045.1"/>
</dbReference>
<keyword evidence="1" id="KW-1133">Transmembrane helix</keyword>
<feature type="transmembrane region" description="Helical" evidence="1">
    <location>
        <begin position="40"/>
        <end position="60"/>
    </location>
</feature>
<evidence type="ECO:0000256" key="1">
    <source>
        <dbReference type="SAM" id="Phobius"/>
    </source>
</evidence>